<evidence type="ECO:0000313" key="1">
    <source>
        <dbReference type="EMBL" id="KKN44024.1"/>
    </source>
</evidence>
<sequence>MVDIKGLTEREWKGIDSQVAKLMREPIVYRNLPSGMQLGKGKNKGEYYQATDVFYVNEGKRFAYEDRNVGARKVRDNAITYLTLPIHVDEKDIDASSGESITPILVSHEIECRAKMQERIQNVVIHGSTHTGGRGICTFQQDEETTYAFAAAGGAWSTTGNWFTDLESARALLRAAHITPPYKLWMTPGIQPDLRKVFHVTSGISDWRTFLQDYMQFGVISGQEGSQPFVPQIDQVIETDSLYNGALTTGTQAFLLWKDDVNCNYIAESYSIHRANIPNKPFEGDIDYALRWAGCFIPKNPKGAVYCHTGTTTTAY</sequence>
<dbReference type="EMBL" id="LAZR01001474">
    <property type="protein sequence ID" value="KKN44024.1"/>
    <property type="molecule type" value="Genomic_DNA"/>
</dbReference>
<evidence type="ECO:0008006" key="2">
    <source>
        <dbReference type="Google" id="ProtNLM"/>
    </source>
</evidence>
<gene>
    <name evidence="1" type="ORF">LCGC14_0697190</name>
</gene>
<proteinExistence type="predicted"/>
<organism evidence="1">
    <name type="scientific">marine sediment metagenome</name>
    <dbReference type="NCBI Taxonomy" id="412755"/>
    <lineage>
        <taxon>unclassified sequences</taxon>
        <taxon>metagenomes</taxon>
        <taxon>ecological metagenomes</taxon>
    </lineage>
</organism>
<name>A0A0F9QNL2_9ZZZZ</name>
<reference evidence="1" key="1">
    <citation type="journal article" date="2015" name="Nature">
        <title>Complex archaea that bridge the gap between prokaryotes and eukaryotes.</title>
        <authorList>
            <person name="Spang A."/>
            <person name="Saw J.H."/>
            <person name="Jorgensen S.L."/>
            <person name="Zaremba-Niedzwiedzka K."/>
            <person name="Martijn J."/>
            <person name="Lind A.E."/>
            <person name="van Eijk R."/>
            <person name="Schleper C."/>
            <person name="Guy L."/>
            <person name="Ettema T.J."/>
        </authorList>
    </citation>
    <scope>NUCLEOTIDE SEQUENCE</scope>
</reference>
<comment type="caution">
    <text evidence="1">The sequence shown here is derived from an EMBL/GenBank/DDBJ whole genome shotgun (WGS) entry which is preliminary data.</text>
</comment>
<accession>A0A0F9QNL2</accession>
<dbReference type="AlphaFoldDB" id="A0A0F9QNL2"/>
<protein>
    <recommendedName>
        <fullName evidence="2">Capsid protein</fullName>
    </recommendedName>
</protein>